<keyword evidence="2" id="KW-1185">Reference proteome</keyword>
<gene>
    <name evidence="1" type="ORF">E2C01_100550</name>
</gene>
<evidence type="ECO:0000313" key="1">
    <source>
        <dbReference type="EMBL" id="MPD04839.1"/>
    </source>
</evidence>
<proteinExistence type="predicted"/>
<reference evidence="1 2" key="1">
    <citation type="submission" date="2019-05" db="EMBL/GenBank/DDBJ databases">
        <title>Another draft genome of Portunus trituberculatus and its Hox gene families provides insights of decapod evolution.</title>
        <authorList>
            <person name="Jeong J.-H."/>
            <person name="Song I."/>
            <person name="Kim S."/>
            <person name="Choi T."/>
            <person name="Kim D."/>
            <person name="Ryu S."/>
            <person name="Kim W."/>
        </authorList>
    </citation>
    <scope>NUCLEOTIDE SEQUENCE [LARGE SCALE GENOMIC DNA]</scope>
    <source>
        <tissue evidence="1">Muscle</tissue>
    </source>
</reference>
<dbReference type="AlphaFoldDB" id="A0A5B7KI88"/>
<dbReference type="Proteomes" id="UP000324222">
    <property type="component" value="Unassembled WGS sequence"/>
</dbReference>
<sequence>MYMATIWRTMAIIRPSLSICRVQAGLKPCTIQLGNYKSKDQYFFLYTYIDS</sequence>
<accession>A0A5B7KI88</accession>
<dbReference type="EMBL" id="VSRR010143093">
    <property type="protein sequence ID" value="MPD04839.1"/>
    <property type="molecule type" value="Genomic_DNA"/>
</dbReference>
<protein>
    <submittedName>
        <fullName evidence="1">Uncharacterized protein</fullName>
    </submittedName>
</protein>
<name>A0A5B7KI88_PORTR</name>
<evidence type="ECO:0000313" key="2">
    <source>
        <dbReference type="Proteomes" id="UP000324222"/>
    </source>
</evidence>
<comment type="caution">
    <text evidence="1">The sequence shown here is derived from an EMBL/GenBank/DDBJ whole genome shotgun (WGS) entry which is preliminary data.</text>
</comment>
<organism evidence="1 2">
    <name type="scientific">Portunus trituberculatus</name>
    <name type="common">Swimming crab</name>
    <name type="synonym">Neptunus trituberculatus</name>
    <dbReference type="NCBI Taxonomy" id="210409"/>
    <lineage>
        <taxon>Eukaryota</taxon>
        <taxon>Metazoa</taxon>
        <taxon>Ecdysozoa</taxon>
        <taxon>Arthropoda</taxon>
        <taxon>Crustacea</taxon>
        <taxon>Multicrustacea</taxon>
        <taxon>Malacostraca</taxon>
        <taxon>Eumalacostraca</taxon>
        <taxon>Eucarida</taxon>
        <taxon>Decapoda</taxon>
        <taxon>Pleocyemata</taxon>
        <taxon>Brachyura</taxon>
        <taxon>Eubrachyura</taxon>
        <taxon>Portunoidea</taxon>
        <taxon>Portunidae</taxon>
        <taxon>Portuninae</taxon>
        <taxon>Portunus</taxon>
    </lineage>
</organism>